<sequence>MEQDLGCKIMVRGKGSMRDKRKEDQNRGKPNWEHLQEELHVLVSVEDYENRAELRLQHAVNAITVFLEQGLRTVSHKIVYFTI</sequence>
<reference evidence="1 2" key="2">
    <citation type="submission" date="2018-11" db="EMBL/GenBank/DDBJ databases">
        <authorList>
            <consortium name="Pathogen Informatics"/>
        </authorList>
    </citation>
    <scope>NUCLEOTIDE SEQUENCE [LARGE SCALE GENOMIC DNA]</scope>
</reference>
<proteinExistence type="predicted"/>
<gene>
    <name evidence="1" type="ORF">HNAJ_LOCUS6577</name>
</gene>
<reference evidence="3" key="1">
    <citation type="submission" date="2017-02" db="UniProtKB">
        <authorList>
            <consortium name="WormBaseParasite"/>
        </authorList>
    </citation>
    <scope>IDENTIFICATION</scope>
</reference>
<dbReference type="GO" id="GO:0048024">
    <property type="term" value="P:regulation of mRNA splicing, via spliceosome"/>
    <property type="evidence" value="ECO:0007669"/>
    <property type="project" value="TreeGrafter"/>
</dbReference>
<dbReference type="InterPro" id="IPR036612">
    <property type="entry name" value="KH_dom_type_1_sf"/>
</dbReference>
<dbReference type="OrthoDB" id="6777263at2759"/>
<dbReference type="Gene3D" id="3.30.1370.10">
    <property type="entry name" value="K Homology domain, type 1"/>
    <property type="match status" value="1"/>
</dbReference>
<dbReference type="STRING" id="102285.A0A0R3THP0"/>
<protein>
    <submittedName>
        <fullName evidence="3">Protein quaking</fullName>
    </submittedName>
</protein>
<dbReference type="WBParaSite" id="HNAJ_0000658101-mRNA-1">
    <property type="protein sequence ID" value="HNAJ_0000658101-mRNA-1"/>
    <property type="gene ID" value="HNAJ_0000658101"/>
</dbReference>
<dbReference type="AlphaFoldDB" id="A0A0R3THP0"/>
<keyword evidence="2" id="KW-1185">Reference proteome</keyword>
<dbReference type="InterPro" id="IPR045071">
    <property type="entry name" value="BBP-like"/>
</dbReference>
<organism evidence="3">
    <name type="scientific">Rodentolepis nana</name>
    <name type="common">Dwarf tapeworm</name>
    <name type="synonym">Hymenolepis nana</name>
    <dbReference type="NCBI Taxonomy" id="102285"/>
    <lineage>
        <taxon>Eukaryota</taxon>
        <taxon>Metazoa</taxon>
        <taxon>Spiralia</taxon>
        <taxon>Lophotrochozoa</taxon>
        <taxon>Platyhelminthes</taxon>
        <taxon>Cestoda</taxon>
        <taxon>Eucestoda</taxon>
        <taxon>Cyclophyllidea</taxon>
        <taxon>Hymenolepididae</taxon>
        <taxon>Rodentolepis</taxon>
    </lineage>
</organism>
<dbReference type="GO" id="GO:0005634">
    <property type="term" value="C:nucleus"/>
    <property type="evidence" value="ECO:0007669"/>
    <property type="project" value="TreeGrafter"/>
</dbReference>
<evidence type="ECO:0000313" key="1">
    <source>
        <dbReference type="EMBL" id="VDO02437.1"/>
    </source>
</evidence>
<dbReference type="PANTHER" id="PTHR11208:SF125">
    <property type="entry name" value="KH DOMAIN-CONTAINING RNA-BINDING PROTEIN QKI"/>
    <property type="match status" value="1"/>
</dbReference>
<accession>A0A0R3THP0</accession>
<evidence type="ECO:0000313" key="2">
    <source>
        <dbReference type="Proteomes" id="UP000278807"/>
    </source>
</evidence>
<evidence type="ECO:0000313" key="3">
    <source>
        <dbReference type="WBParaSite" id="HNAJ_0000658101-mRNA-1"/>
    </source>
</evidence>
<dbReference type="EMBL" id="UZAE01007489">
    <property type="protein sequence ID" value="VDO02437.1"/>
    <property type="molecule type" value="Genomic_DNA"/>
</dbReference>
<dbReference type="PANTHER" id="PTHR11208">
    <property type="entry name" value="RNA-BINDING PROTEIN RELATED"/>
    <property type="match status" value="1"/>
</dbReference>
<dbReference type="SUPFAM" id="SSF54791">
    <property type="entry name" value="Eukaryotic type KH-domain (KH-domain type I)"/>
    <property type="match status" value="1"/>
</dbReference>
<dbReference type="Proteomes" id="UP000278807">
    <property type="component" value="Unassembled WGS sequence"/>
</dbReference>
<dbReference type="GO" id="GO:0003729">
    <property type="term" value="F:mRNA binding"/>
    <property type="evidence" value="ECO:0007669"/>
    <property type="project" value="TreeGrafter"/>
</dbReference>
<name>A0A0R3THP0_RODNA</name>